<gene>
    <name evidence="7" type="ORF">M011DRAFT_475229</name>
</gene>
<dbReference type="Proteomes" id="UP000799440">
    <property type="component" value="Unassembled WGS sequence"/>
</dbReference>
<evidence type="ECO:0000256" key="1">
    <source>
        <dbReference type="ARBA" id="ARBA00004141"/>
    </source>
</evidence>
<feature type="domain" description="MARVEL" evidence="6">
    <location>
        <begin position="20"/>
        <end position="168"/>
    </location>
</feature>
<keyword evidence="4 5" id="KW-0472">Membrane</keyword>
<dbReference type="EMBL" id="MU006565">
    <property type="protein sequence ID" value="KAF2749902.1"/>
    <property type="molecule type" value="Genomic_DNA"/>
</dbReference>
<name>A0A6A6VH18_9PLEO</name>
<evidence type="ECO:0000256" key="4">
    <source>
        <dbReference type="ARBA" id="ARBA00023136"/>
    </source>
</evidence>
<comment type="subcellular location">
    <subcellularLocation>
        <location evidence="1">Membrane</location>
        <topology evidence="1">Multi-pass membrane protein</topology>
    </subcellularLocation>
</comment>
<reference evidence="7" key="1">
    <citation type="journal article" date="2020" name="Stud. Mycol.">
        <title>101 Dothideomycetes genomes: a test case for predicting lifestyles and emergence of pathogens.</title>
        <authorList>
            <person name="Haridas S."/>
            <person name="Albert R."/>
            <person name="Binder M."/>
            <person name="Bloem J."/>
            <person name="Labutti K."/>
            <person name="Salamov A."/>
            <person name="Andreopoulos B."/>
            <person name="Baker S."/>
            <person name="Barry K."/>
            <person name="Bills G."/>
            <person name="Bluhm B."/>
            <person name="Cannon C."/>
            <person name="Castanera R."/>
            <person name="Culley D."/>
            <person name="Daum C."/>
            <person name="Ezra D."/>
            <person name="Gonzalez J."/>
            <person name="Henrissat B."/>
            <person name="Kuo A."/>
            <person name="Liang C."/>
            <person name="Lipzen A."/>
            <person name="Lutzoni F."/>
            <person name="Magnuson J."/>
            <person name="Mondo S."/>
            <person name="Nolan M."/>
            <person name="Ohm R."/>
            <person name="Pangilinan J."/>
            <person name="Park H.-J."/>
            <person name="Ramirez L."/>
            <person name="Alfaro M."/>
            <person name="Sun H."/>
            <person name="Tritt A."/>
            <person name="Yoshinaga Y."/>
            <person name="Zwiers L.-H."/>
            <person name="Turgeon B."/>
            <person name="Goodwin S."/>
            <person name="Spatafora J."/>
            <person name="Crous P."/>
            <person name="Grigoriev I."/>
        </authorList>
    </citation>
    <scope>NUCLEOTIDE SEQUENCE</scope>
    <source>
        <strain evidence="7">CBS 119925</strain>
    </source>
</reference>
<feature type="transmembrane region" description="Helical" evidence="5">
    <location>
        <begin position="53"/>
        <end position="76"/>
    </location>
</feature>
<organism evidence="7 8">
    <name type="scientific">Sporormia fimetaria CBS 119925</name>
    <dbReference type="NCBI Taxonomy" id="1340428"/>
    <lineage>
        <taxon>Eukaryota</taxon>
        <taxon>Fungi</taxon>
        <taxon>Dikarya</taxon>
        <taxon>Ascomycota</taxon>
        <taxon>Pezizomycotina</taxon>
        <taxon>Dothideomycetes</taxon>
        <taxon>Pleosporomycetidae</taxon>
        <taxon>Pleosporales</taxon>
        <taxon>Sporormiaceae</taxon>
        <taxon>Sporormia</taxon>
    </lineage>
</organism>
<feature type="transmembrane region" description="Helical" evidence="5">
    <location>
        <begin position="20"/>
        <end position="41"/>
    </location>
</feature>
<sequence length="307" mass="33184">MRLNKTRAHAPDNPLPSWILLLRALQFLFSALILALTAYALSIYSGGPLKSPLISTLIISILTLIPILLLTTPLSLLQRRYYSPMLALLLDIFGMLYWLATFAALSSYIHIYRSWGRRLAEDSEERGREWLWEAVWDGCEKCREVWQTSVAVDVFAIIMFLLFLFTAATVVRALGLGKKARHGNGVAGAKGHQMADMGATGAATATATNGHHHGNGAGVGNGSHGTGVHTGLERTPVGQHIEPPYPMGNAPAMPQGQSGVHAGTETTDMGSGYGTCVETSELLIVPIKESEPAETPKQCMHMRGTSH</sequence>
<evidence type="ECO:0000256" key="2">
    <source>
        <dbReference type="ARBA" id="ARBA00022692"/>
    </source>
</evidence>
<keyword evidence="8" id="KW-1185">Reference proteome</keyword>
<dbReference type="OrthoDB" id="3798631at2759"/>
<evidence type="ECO:0000256" key="5">
    <source>
        <dbReference type="SAM" id="Phobius"/>
    </source>
</evidence>
<dbReference type="Pfam" id="PF01284">
    <property type="entry name" value="MARVEL"/>
    <property type="match status" value="1"/>
</dbReference>
<dbReference type="PANTHER" id="PTHR37451">
    <property type="entry name" value="MARVEL DOMAIN"/>
    <property type="match status" value="1"/>
</dbReference>
<evidence type="ECO:0000259" key="6">
    <source>
        <dbReference type="Pfam" id="PF01284"/>
    </source>
</evidence>
<evidence type="ECO:0000313" key="7">
    <source>
        <dbReference type="EMBL" id="KAF2749902.1"/>
    </source>
</evidence>
<dbReference type="AlphaFoldDB" id="A0A6A6VH18"/>
<proteinExistence type="predicted"/>
<dbReference type="GO" id="GO:0016020">
    <property type="term" value="C:membrane"/>
    <property type="evidence" value="ECO:0007669"/>
    <property type="project" value="UniProtKB-SubCell"/>
</dbReference>
<evidence type="ECO:0000256" key="3">
    <source>
        <dbReference type="ARBA" id="ARBA00022989"/>
    </source>
</evidence>
<dbReference type="PANTHER" id="PTHR37451:SF1">
    <property type="entry name" value="MARVEL DOMAIN-CONTAINING PROTEIN"/>
    <property type="match status" value="1"/>
</dbReference>
<accession>A0A6A6VH18</accession>
<feature type="transmembrane region" description="Helical" evidence="5">
    <location>
        <begin position="88"/>
        <end position="111"/>
    </location>
</feature>
<protein>
    <recommendedName>
        <fullName evidence="6">MARVEL domain-containing protein</fullName>
    </recommendedName>
</protein>
<feature type="transmembrane region" description="Helical" evidence="5">
    <location>
        <begin position="154"/>
        <end position="174"/>
    </location>
</feature>
<keyword evidence="3 5" id="KW-1133">Transmembrane helix</keyword>
<dbReference type="InterPro" id="IPR008253">
    <property type="entry name" value="Marvel"/>
</dbReference>
<keyword evidence="2 5" id="KW-0812">Transmembrane</keyword>
<evidence type="ECO:0000313" key="8">
    <source>
        <dbReference type="Proteomes" id="UP000799440"/>
    </source>
</evidence>